<dbReference type="Proteomes" id="UP000325315">
    <property type="component" value="Unassembled WGS sequence"/>
</dbReference>
<accession>A0A5B6V9N7</accession>
<evidence type="ECO:0000313" key="2">
    <source>
        <dbReference type="Proteomes" id="UP000325315"/>
    </source>
</evidence>
<dbReference type="OrthoDB" id="1001078at2759"/>
<protein>
    <submittedName>
        <fullName evidence="1">Protein NYNRIN-like</fullName>
    </submittedName>
</protein>
<evidence type="ECO:0000313" key="1">
    <source>
        <dbReference type="EMBL" id="KAA3465902.1"/>
    </source>
</evidence>
<dbReference type="EMBL" id="SMMG02000007">
    <property type="protein sequence ID" value="KAA3465902.1"/>
    <property type="molecule type" value="Genomic_DNA"/>
</dbReference>
<dbReference type="Gene3D" id="1.10.340.70">
    <property type="match status" value="1"/>
</dbReference>
<keyword evidence="2" id="KW-1185">Reference proteome</keyword>
<comment type="caution">
    <text evidence="1">The sequence shown here is derived from an EMBL/GenBank/DDBJ whole genome shotgun (WGS) entry which is preliminary data.</text>
</comment>
<dbReference type="PANTHER" id="PTHR48475:SF2">
    <property type="entry name" value="RIBONUCLEASE H"/>
    <property type="match status" value="1"/>
</dbReference>
<proteinExistence type="predicted"/>
<dbReference type="PANTHER" id="PTHR48475">
    <property type="entry name" value="RIBONUCLEASE H"/>
    <property type="match status" value="1"/>
</dbReference>
<name>A0A5B6V9N7_9ROSI</name>
<dbReference type="AlphaFoldDB" id="A0A5B6V9N7"/>
<gene>
    <name evidence="1" type="ORF">EPI10_001036</name>
</gene>
<reference evidence="2" key="1">
    <citation type="journal article" date="2019" name="Plant Biotechnol. J.">
        <title>Genome sequencing of the Australian wild diploid species Gossypium australe highlights disease resistance and delayed gland morphogenesis.</title>
        <authorList>
            <person name="Cai Y."/>
            <person name="Cai X."/>
            <person name="Wang Q."/>
            <person name="Wang P."/>
            <person name="Zhang Y."/>
            <person name="Cai C."/>
            <person name="Xu Y."/>
            <person name="Wang K."/>
            <person name="Zhou Z."/>
            <person name="Wang C."/>
            <person name="Geng S."/>
            <person name="Li B."/>
            <person name="Dong Q."/>
            <person name="Hou Y."/>
            <person name="Wang H."/>
            <person name="Ai P."/>
            <person name="Liu Z."/>
            <person name="Yi F."/>
            <person name="Sun M."/>
            <person name="An G."/>
            <person name="Cheng J."/>
            <person name="Zhang Y."/>
            <person name="Shi Q."/>
            <person name="Xie Y."/>
            <person name="Shi X."/>
            <person name="Chang Y."/>
            <person name="Huang F."/>
            <person name="Chen Y."/>
            <person name="Hong S."/>
            <person name="Mi L."/>
            <person name="Sun Q."/>
            <person name="Zhang L."/>
            <person name="Zhou B."/>
            <person name="Peng R."/>
            <person name="Zhang X."/>
            <person name="Liu F."/>
        </authorList>
    </citation>
    <scope>NUCLEOTIDE SEQUENCE [LARGE SCALE GENOMIC DNA]</scope>
    <source>
        <strain evidence="2">cv. PA1801</strain>
    </source>
</reference>
<organism evidence="1 2">
    <name type="scientific">Gossypium australe</name>
    <dbReference type="NCBI Taxonomy" id="47621"/>
    <lineage>
        <taxon>Eukaryota</taxon>
        <taxon>Viridiplantae</taxon>
        <taxon>Streptophyta</taxon>
        <taxon>Embryophyta</taxon>
        <taxon>Tracheophyta</taxon>
        <taxon>Spermatophyta</taxon>
        <taxon>Magnoliopsida</taxon>
        <taxon>eudicotyledons</taxon>
        <taxon>Gunneridae</taxon>
        <taxon>Pentapetalae</taxon>
        <taxon>rosids</taxon>
        <taxon>malvids</taxon>
        <taxon>Malvales</taxon>
        <taxon>Malvaceae</taxon>
        <taxon>Malvoideae</taxon>
        <taxon>Gossypium</taxon>
    </lineage>
</organism>
<sequence length="92" mass="10991">MAQKETWMTPIIRTVQGEQDNQDRKELAKPRYTFLEGVLYRKGFLYPLLRCLSPPEVEYVMREIHKGIYCNHLGGRLLAQKIFRQGYYWPIV</sequence>